<feature type="non-terminal residue" evidence="2">
    <location>
        <position position="86"/>
    </location>
</feature>
<keyword evidence="1" id="KW-1133">Transmembrane helix</keyword>
<sequence>MAFVDTISQPFALARNRSNTSVFIIICVLYTLLQVYLEEEYPGIAHALSNLTVYDFYFLIVANYYFRKALKAAKYGSAYSFLHFAN</sequence>
<dbReference type="EMBL" id="WNWQ01001264">
    <property type="protein sequence ID" value="KAE9961865.1"/>
    <property type="molecule type" value="Genomic_DNA"/>
</dbReference>
<dbReference type="Proteomes" id="UP000433883">
    <property type="component" value="Unassembled WGS sequence"/>
</dbReference>
<dbReference type="AlphaFoldDB" id="A0A8H3U276"/>
<protein>
    <submittedName>
        <fullName evidence="2">Uncharacterized protein</fullName>
    </submittedName>
</protein>
<organism evidence="2 3">
    <name type="scientific">Venturia inaequalis</name>
    <name type="common">Apple scab fungus</name>
    <dbReference type="NCBI Taxonomy" id="5025"/>
    <lineage>
        <taxon>Eukaryota</taxon>
        <taxon>Fungi</taxon>
        <taxon>Dikarya</taxon>
        <taxon>Ascomycota</taxon>
        <taxon>Pezizomycotina</taxon>
        <taxon>Dothideomycetes</taxon>
        <taxon>Pleosporomycetidae</taxon>
        <taxon>Venturiales</taxon>
        <taxon>Venturiaceae</taxon>
        <taxon>Venturia</taxon>
    </lineage>
</organism>
<gene>
    <name evidence="2" type="ORF">BLS_001224</name>
</gene>
<comment type="caution">
    <text evidence="2">The sequence shown here is derived from an EMBL/GenBank/DDBJ whole genome shotgun (WGS) entry which is preliminary data.</text>
</comment>
<proteinExistence type="predicted"/>
<name>A0A8H3U276_VENIN</name>
<keyword evidence="1" id="KW-0472">Membrane</keyword>
<evidence type="ECO:0000313" key="2">
    <source>
        <dbReference type="EMBL" id="KAE9961865.1"/>
    </source>
</evidence>
<feature type="transmembrane region" description="Helical" evidence="1">
    <location>
        <begin position="20"/>
        <end position="37"/>
    </location>
</feature>
<feature type="transmembrane region" description="Helical" evidence="1">
    <location>
        <begin position="43"/>
        <end position="66"/>
    </location>
</feature>
<accession>A0A8H3U276</accession>
<reference evidence="2 3" key="1">
    <citation type="submission" date="2019-11" db="EMBL/GenBank/DDBJ databases">
        <title>Venturia inaequalis Genome Resource.</title>
        <authorList>
            <person name="Lichtner F.J."/>
        </authorList>
    </citation>
    <scope>NUCLEOTIDE SEQUENCE [LARGE SCALE GENOMIC DNA]</scope>
    <source>
        <strain evidence="2">Bline_iso_100314</strain>
    </source>
</reference>
<keyword evidence="1" id="KW-0812">Transmembrane</keyword>
<evidence type="ECO:0000313" key="3">
    <source>
        <dbReference type="Proteomes" id="UP000433883"/>
    </source>
</evidence>
<evidence type="ECO:0000256" key="1">
    <source>
        <dbReference type="SAM" id="Phobius"/>
    </source>
</evidence>